<dbReference type="SUPFAM" id="SSF51261">
    <property type="entry name" value="Duplicated hybrid motif"/>
    <property type="match status" value="1"/>
</dbReference>
<reference evidence="3 4" key="1">
    <citation type="submission" date="2016-04" db="EMBL/GenBank/DDBJ databases">
        <title>Complete genome sequence of Dokdonella koreensis DS-123T.</title>
        <authorList>
            <person name="Kim J.F."/>
            <person name="Lee H."/>
            <person name="Kwak M.-J."/>
        </authorList>
    </citation>
    <scope>NUCLEOTIDE SEQUENCE [LARGE SCALE GENOMIC DNA]</scope>
    <source>
        <strain evidence="3 4">DS-123</strain>
    </source>
</reference>
<evidence type="ECO:0000259" key="2">
    <source>
        <dbReference type="Pfam" id="PF01551"/>
    </source>
</evidence>
<accession>A0A160DVQ9</accession>
<keyword evidence="1" id="KW-0472">Membrane</keyword>
<dbReference type="CDD" id="cd12797">
    <property type="entry name" value="M23_peptidase"/>
    <property type="match status" value="1"/>
</dbReference>
<dbReference type="EMBL" id="CP015249">
    <property type="protein sequence ID" value="ANB18464.1"/>
    <property type="molecule type" value="Genomic_DNA"/>
</dbReference>
<dbReference type="Gene3D" id="2.70.70.10">
    <property type="entry name" value="Glucose Permease (Domain IIA)"/>
    <property type="match status" value="1"/>
</dbReference>
<dbReference type="PANTHER" id="PTHR21666">
    <property type="entry name" value="PEPTIDASE-RELATED"/>
    <property type="match status" value="1"/>
</dbReference>
<sequence length="330" mass="36088">MITTLLVSLGLTFALMGLVDWGLGLRLPGWAIIALYLALYAVLSWFGRSRRRTTDDEPAPDYSHWPTSGPIGRFGQRGLRVPWLLTNTLSILNPLQAVQVFRQLVGNAELERRARQRGDDGSGYRTQAIYTLPFDGEWLLYNGGMTPKTSHSWDVLGQRFALDFVQADAAFARHRGRGTHPGDYYCYDAPILAAADGVVVTVEQRIGLAPLLGWGVCDFTARSFVGNHVLIEHAEGEYALYAHLVKDSVTVRPGDRVLRGQTIGRCGHTGHSTEPHLHFHLQDSASLFAGMGLPVAFTALAVDGQPVGAAHLTAGQRVRAQRPAERAATP</sequence>
<protein>
    <submittedName>
        <fullName evidence="3">Peptidase M23B</fullName>
    </submittedName>
</protein>
<dbReference type="STRING" id="1300342.I596_2456"/>
<keyword evidence="4" id="KW-1185">Reference proteome</keyword>
<dbReference type="GO" id="GO:0004222">
    <property type="term" value="F:metalloendopeptidase activity"/>
    <property type="evidence" value="ECO:0007669"/>
    <property type="project" value="TreeGrafter"/>
</dbReference>
<keyword evidence="1" id="KW-1133">Transmembrane helix</keyword>
<proteinExistence type="predicted"/>
<name>A0A160DVQ9_9GAMM</name>
<evidence type="ECO:0000313" key="3">
    <source>
        <dbReference type="EMBL" id="ANB18464.1"/>
    </source>
</evidence>
<organism evidence="3 4">
    <name type="scientific">Dokdonella koreensis DS-123</name>
    <dbReference type="NCBI Taxonomy" id="1300342"/>
    <lineage>
        <taxon>Bacteria</taxon>
        <taxon>Pseudomonadati</taxon>
        <taxon>Pseudomonadota</taxon>
        <taxon>Gammaproteobacteria</taxon>
        <taxon>Lysobacterales</taxon>
        <taxon>Rhodanobacteraceae</taxon>
        <taxon>Dokdonella</taxon>
    </lineage>
</organism>
<keyword evidence="1" id="KW-0812">Transmembrane</keyword>
<dbReference type="InterPro" id="IPR050570">
    <property type="entry name" value="Cell_wall_metabolism_enzyme"/>
</dbReference>
<dbReference type="RefSeq" id="WP_067647927.1">
    <property type="nucleotide sequence ID" value="NZ_CP015249.1"/>
</dbReference>
<evidence type="ECO:0000256" key="1">
    <source>
        <dbReference type="SAM" id="Phobius"/>
    </source>
</evidence>
<dbReference type="Proteomes" id="UP000076830">
    <property type="component" value="Chromosome"/>
</dbReference>
<evidence type="ECO:0000313" key="4">
    <source>
        <dbReference type="Proteomes" id="UP000076830"/>
    </source>
</evidence>
<dbReference type="OrthoDB" id="5489603at2"/>
<dbReference type="Pfam" id="PF01551">
    <property type="entry name" value="Peptidase_M23"/>
    <property type="match status" value="1"/>
</dbReference>
<dbReference type="InterPro" id="IPR016047">
    <property type="entry name" value="M23ase_b-sheet_dom"/>
</dbReference>
<dbReference type="KEGG" id="dko:I596_2456"/>
<dbReference type="AlphaFoldDB" id="A0A160DVQ9"/>
<feature type="domain" description="M23ase beta-sheet core" evidence="2">
    <location>
        <begin position="188"/>
        <end position="283"/>
    </location>
</feature>
<gene>
    <name evidence="3" type="ORF">I596_2456</name>
</gene>
<dbReference type="InterPro" id="IPR011055">
    <property type="entry name" value="Dup_hybrid_motif"/>
</dbReference>
<feature type="transmembrane region" description="Helical" evidence="1">
    <location>
        <begin position="27"/>
        <end position="46"/>
    </location>
</feature>
<dbReference type="PANTHER" id="PTHR21666:SF270">
    <property type="entry name" value="MUREIN HYDROLASE ACTIVATOR ENVC"/>
    <property type="match status" value="1"/>
</dbReference>